<feature type="region of interest" description="Disordered" evidence="1">
    <location>
        <begin position="197"/>
        <end position="219"/>
    </location>
</feature>
<sequence length="327" mass="35561">MPKSPSSSSFPLAVRCVVRRSTSAQLGRQFRIQKFASTSPKILAQQCRASLDELWFSPSSPRLLVPSSSRRQEGLNGGTPGADHKPPDERILKLGKTLRILSPLLPTILINPLPLDILSPSITLHLFPSTHPHLPIVKGRVLYRAALWTVPVAWSSVPLLGNVRLQINSERIVRAGSVLTAENEGNHGDERLVVRWKTENKDGHSSTSTGPSTDLAASKNGTNKGLGSLFGGEAPIFKLGQEGEYTGLFIFSFDEKGRISSHTIEHADQANGWDRTAKFVTLTDWLLGKARGSMDPSPGPGFAMQTCEESDISLKGRAMKDGAPRCR</sequence>
<evidence type="ECO:0000256" key="1">
    <source>
        <dbReference type="SAM" id="MobiDB-lite"/>
    </source>
</evidence>
<protein>
    <submittedName>
        <fullName evidence="2">Uncharacterized protein</fullName>
    </submittedName>
</protein>
<dbReference type="InterPro" id="IPR031342">
    <property type="entry name" value="Mug163-like"/>
</dbReference>
<evidence type="ECO:0000313" key="2">
    <source>
        <dbReference type="EMBL" id="OXV10437.1"/>
    </source>
</evidence>
<dbReference type="AlphaFoldDB" id="A0A232M2W8"/>
<feature type="region of interest" description="Disordered" evidence="1">
    <location>
        <begin position="65"/>
        <end position="88"/>
    </location>
</feature>
<proteinExistence type="predicted"/>
<reference evidence="2 3" key="1">
    <citation type="journal article" date="2015" name="Environ. Microbiol.">
        <title>Metagenome sequence of Elaphomyces granulatus from sporocarp tissue reveals Ascomycota ectomycorrhizal fingerprints of genome expansion and a Proteobacteria-rich microbiome.</title>
        <authorList>
            <person name="Quandt C.A."/>
            <person name="Kohler A."/>
            <person name="Hesse C.N."/>
            <person name="Sharpton T.J."/>
            <person name="Martin F."/>
            <person name="Spatafora J.W."/>
        </authorList>
    </citation>
    <scope>NUCLEOTIDE SEQUENCE [LARGE SCALE GENOMIC DNA]</scope>
    <source>
        <strain evidence="2 3">OSC145934</strain>
    </source>
</reference>
<accession>A0A232M2W8</accession>
<dbReference type="OrthoDB" id="5329385at2759"/>
<dbReference type="Pfam" id="PF17119">
    <property type="entry name" value="MMU163"/>
    <property type="match status" value="2"/>
</dbReference>
<name>A0A232M2W8_9EURO</name>
<organism evidence="2 3">
    <name type="scientific">Elaphomyces granulatus</name>
    <dbReference type="NCBI Taxonomy" id="519963"/>
    <lineage>
        <taxon>Eukaryota</taxon>
        <taxon>Fungi</taxon>
        <taxon>Dikarya</taxon>
        <taxon>Ascomycota</taxon>
        <taxon>Pezizomycotina</taxon>
        <taxon>Eurotiomycetes</taxon>
        <taxon>Eurotiomycetidae</taxon>
        <taxon>Eurotiales</taxon>
        <taxon>Elaphomycetaceae</taxon>
        <taxon>Elaphomyces</taxon>
    </lineage>
</organism>
<keyword evidence="3" id="KW-1185">Reference proteome</keyword>
<dbReference type="Proteomes" id="UP000243515">
    <property type="component" value="Unassembled WGS sequence"/>
</dbReference>
<evidence type="ECO:0000313" key="3">
    <source>
        <dbReference type="Proteomes" id="UP000243515"/>
    </source>
</evidence>
<dbReference type="EMBL" id="NPHW01002941">
    <property type="protein sequence ID" value="OXV10437.1"/>
    <property type="molecule type" value="Genomic_DNA"/>
</dbReference>
<gene>
    <name evidence="2" type="ORF">Egran_01812</name>
</gene>
<comment type="caution">
    <text evidence="2">The sequence shown here is derived from an EMBL/GenBank/DDBJ whole genome shotgun (WGS) entry which is preliminary data.</text>
</comment>